<proteinExistence type="predicted"/>
<feature type="coiled-coil region" evidence="1">
    <location>
        <begin position="190"/>
        <end position="238"/>
    </location>
</feature>
<keyword evidence="4" id="KW-1185">Reference proteome</keyword>
<evidence type="ECO:0000256" key="2">
    <source>
        <dbReference type="SAM" id="MobiDB-lite"/>
    </source>
</evidence>
<organism evidence="3 4">
    <name type="scientific">Prorocentrum cordatum</name>
    <dbReference type="NCBI Taxonomy" id="2364126"/>
    <lineage>
        <taxon>Eukaryota</taxon>
        <taxon>Sar</taxon>
        <taxon>Alveolata</taxon>
        <taxon>Dinophyceae</taxon>
        <taxon>Prorocentrales</taxon>
        <taxon>Prorocentraceae</taxon>
        <taxon>Prorocentrum</taxon>
    </lineage>
</organism>
<evidence type="ECO:0000256" key="1">
    <source>
        <dbReference type="SAM" id="Coils"/>
    </source>
</evidence>
<evidence type="ECO:0000313" key="3">
    <source>
        <dbReference type="EMBL" id="CAK0861153.1"/>
    </source>
</evidence>
<protein>
    <submittedName>
        <fullName evidence="3">Uncharacterized protein</fullName>
    </submittedName>
</protein>
<reference evidence="3" key="1">
    <citation type="submission" date="2023-10" db="EMBL/GenBank/DDBJ databases">
        <authorList>
            <person name="Chen Y."/>
            <person name="Shah S."/>
            <person name="Dougan E. K."/>
            <person name="Thang M."/>
            <person name="Chan C."/>
        </authorList>
    </citation>
    <scope>NUCLEOTIDE SEQUENCE [LARGE SCALE GENOMIC DNA]</scope>
</reference>
<keyword evidence="1" id="KW-0175">Coiled coil</keyword>
<accession>A0ABN9UML5</accession>
<comment type="caution">
    <text evidence="3">The sequence shown here is derived from an EMBL/GenBank/DDBJ whole genome shotgun (WGS) entry which is preliminary data.</text>
</comment>
<evidence type="ECO:0000313" key="4">
    <source>
        <dbReference type="Proteomes" id="UP001189429"/>
    </source>
</evidence>
<feature type="region of interest" description="Disordered" evidence="2">
    <location>
        <begin position="102"/>
        <end position="134"/>
    </location>
</feature>
<feature type="region of interest" description="Disordered" evidence="2">
    <location>
        <begin position="58"/>
        <end position="85"/>
    </location>
</feature>
<name>A0ABN9UML5_9DINO</name>
<feature type="compositionally biased region" description="Gly residues" evidence="2">
    <location>
        <begin position="114"/>
        <end position="131"/>
    </location>
</feature>
<dbReference type="EMBL" id="CAUYUJ010016048">
    <property type="protein sequence ID" value="CAK0861153.1"/>
    <property type="molecule type" value="Genomic_DNA"/>
</dbReference>
<sequence>MCPSSAAAFMDGADVVRGPKTPFWGCQSCGLTSNWACRLRCRCGAKAPAFVLQRAKAFGGGGSPPRLEPGRGRPPAAGSRREAKLESKLAELQKKLDQVIGGATKPARAPTVGQGPGQHGGTQSNGGGGDGQDPLQARVLELEGAIKACGKSDDTVEARTLLETKLKAVRSEIESKKPSITQHANVGHRLARATTKMEKVTTELEEHIKLLDELNVKTDEIRARKIAAEAEVAELQRQHVQSLPGQASDAGDKRPVDFSLPPEALEGKDAIKSMLETAEFKEFVKLFAVHRAASGPGADAESNVDDGEQVPTPHDEEMDDAFQDEAAAEAFWEKHRGDKRAFTQALLGVQLKKPKTVTCDERWLRLQTYVDLKAVWHLLDVLQYGQGIKFNEASGMPRKASMMIMQPSIETCATPKANTKIDYFMASAAFCKLVQNTEVDSTWPKSAFSCKLTSSLITVKCRLLLTLCRFSLSHLKLRAEVIHALAAAAQDLHRVFKQELGVNLAQDKLMTFGSPPRVACRLGEQLDKLAGQVGTHMVTLEPDSVGHRIFRCQHAEVVAARQAADVSMAFLESAQSGDAQFFEALKFQHPAAEWPNLSDVHEPELFDMNGQKVEWDQFDGSALFQAGDGSCARHTIRELSRAAYSWVFFDAEGVQRYVIDCATSWHDWESWLWGHRRGGRLYVERMPGLGIRRAFPCGFSRFVAGTCFLTRLRLDIFEAPGAREASGAGHGLRASARRLRASSPHRRAASALVSLVARQ</sequence>
<gene>
    <name evidence="3" type="ORF">PCOR1329_LOCUS49915</name>
</gene>
<dbReference type="Proteomes" id="UP001189429">
    <property type="component" value="Unassembled WGS sequence"/>
</dbReference>